<dbReference type="Proteomes" id="UP000197019">
    <property type="component" value="Chromosome"/>
</dbReference>
<dbReference type="OrthoDB" id="9815954at2"/>
<dbReference type="KEGG" id="mpsy:CEK71_13085"/>
<keyword evidence="3 11" id="KW-0813">Transport</keyword>
<dbReference type="Gene3D" id="2.40.170.20">
    <property type="entry name" value="TonB-dependent receptor, beta-barrel domain"/>
    <property type="match status" value="1"/>
</dbReference>
<dbReference type="GO" id="GO:0015344">
    <property type="term" value="F:siderophore uptake transmembrane transporter activity"/>
    <property type="evidence" value="ECO:0007669"/>
    <property type="project" value="TreeGrafter"/>
</dbReference>
<evidence type="ECO:0000256" key="9">
    <source>
        <dbReference type="ARBA" id="ARBA00023170"/>
    </source>
</evidence>
<dbReference type="PANTHER" id="PTHR30069:SF29">
    <property type="entry name" value="HEMOGLOBIN AND HEMOGLOBIN-HAPTOGLOBIN-BINDING PROTEIN 1-RELATED"/>
    <property type="match status" value="1"/>
</dbReference>
<protein>
    <submittedName>
        <fullName evidence="15">TonB-dependent receptor</fullName>
    </submittedName>
</protein>
<keyword evidence="16" id="KW-1185">Reference proteome</keyword>
<dbReference type="InterPro" id="IPR000531">
    <property type="entry name" value="Beta-barrel_TonB"/>
</dbReference>
<accession>A0A1Z4C0A8</accession>
<evidence type="ECO:0000256" key="6">
    <source>
        <dbReference type="ARBA" id="ARBA00022729"/>
    </source>
</evidence>
<evidence type="ECO:0000256" key="3">
    <source>
        <dbReference type="ARBA" id="ARBA00022448"/>
    </source>
</evidence>
<evidence type="ECO:0000313" key="15">
    <source>
        <dbReference type="EMBL" id="ASF46929.1"/>
    </source>
</evidence>
<keyword evidence="7 12" id="KW-0798">TonB box</keyword>
<proteinExistence type="inferred from homology"/>
<organism evidence="15 16">
    <name type="scientific">Methylovulum psychrotolerans</name>
    <dbReference type="NCBI Taxonomy" id="1704499"/>
    <lineage>
        <taxon>Bacteria</taxon>
        <taxon>Pseudomonadati</taxon>
        <taxon>Pseudomonadota</taxon>
        <taxon>Gammaproteobacteria</taxon>
        <taxon>Methylococcales</taxon>
        <taxon>Methylococcaceae</taxon>
        <taxon>Methylovulum</taxon>
    </lineage>
</organism>
<keyword evidence="4 11" id="KW-1134">Transmembrane beta strand</keyword>
<evidence type="ECO:0000256" key="8">
    <source>
        <dbReference type="ARBA" id="ARBA00023136"/>
    </source>
</evidence>
<evidence type="ECO:0000256" key="4">
    <source>
        <dbReference type="ARBA" id="ARBA00022452"/>
    </source>
</evidence>
<dbReference type="InterPro" id="IPR012910">
    <property type="entry name" value="Plug_dom"/>
</dbReference>
<evidence type="ECO:0000256" key="12">
    <source>
        <dbReference type="RuleBase" id="RU003357"/>
    </source>
</evidence>
<name>A0A1Z4C0A8_9GAMM</name>
<evidence type="ECO:0000256" key="10">
    <source>
        <dbReference type="ARBA" id="ARBA00023237"/>
    </source>
</evidence>
<dbReference type="InterPro" id="IPR039426">
    <property type="entry name" value="TonB-dep_rcpt-like"/>
</dbReference>
<keyword evidence="9 15" id="KW-0675">Receptor</keyword>
<evidence type="ECO:0000256" key="7">
    <source>
        <dbReference type="ARBA" id="ARBA00023077"/>
    </source>
</evidence>
<dbReference type="Pfam" id="PF07715">
    <property type="entry name" value="Plug"/>
    <property type="match status" value="1"/>
</dbReference>
<dbReference type="InterPro" id="IPR037066">
    <property type="entry name" value="Plug_dom_sf"/>
</dbReference>
<comment type="similarity">
    <text evidence="2">Belongs to the TonB-dependent receptor family. Hemoglobin/haptoglobin binding protein subfamily.</text>
</comment>
<keyword evidence="8 11" id="KW-0472">Membrane</keyword>
<keyword evidence="6" id="KW-0732">Signal</keyword>
<keyword evidence="10 11" id="KW-0998">Cell outer membrane</keyword>
<dbReference type="Pfam" id="PF00593">
    <property type="entry name" value="TonB_dep_Rec_b-barrel"/>
    <property type="match status" value="1"/>
</dbReference>
<evidence type="ECO:0000256" key="5">
    <source>
        <dbReference type="ARBA" id="ARBA00022692"/>
    </source>
</evidence>
<evidence type="ECO:0000256" key="1">
    <source>
        <dbReference type="ARBA" id="ARBA00004571"/>
    </source>
</evidence>
<evidence type="ECO:0000256" key="2">
    <source>
        <dbReference type="ARBA" id="ARBA00008143"/>
    </source>
</evidence>
<dbReference type="CDD" id="cd01347">
    <property type="entry name" value="ligand_gated_channel"/>
    <property type="match status" value="1"/>
</dbReference>
<comment type="subcellular location">
    <subcellularLocation>
        <location evidence="1 11">Cell outer membrane</location>
        <topology evidence="1 11">Multi-pass membrane protein</topology>
    </subcellularLocation>
</comment>
<evidence type="ECO:0000259" key="14">
    <source>
        <dbReference type="Pfam" id="PF07715"/>
    </source>
</evidence>
<evidence type="ECO:0000259" key="13">
    <source>
        <dbReference type="Pfam" id="PF00593"/>
    </source>
</evidence>
<reference evidence="15 16" key="1">
    <citation type="submission" date="2017-06" db="EMBL/GenBank/DDBJ databases">
        <title>Genome Sequencing of the methanotroph Methylovulum psychrotolerants str. HV10-M2 isolated from a high-altitude environment.</title>
        <authorList>
            <person name="Mateos-Rivera A."/>
        </authorList>
    </citation>
    <scope>NUCLEOTIDE SEQUENCE [LARGE SCALE GENOMIC DNA]</scope>
    <source>
        <strain evidence="15 16">HV10_M2</strain>
    </source>
</reference>
<dbReference type="RefSeq" id="WP_088619801.1">
    <property type="nucleotide sequence ID" value="NZ_CP022129.1"/>
</dbReference>
<dbReference type="GO" id="GO:0044718">
    <property type="term" value="P:siderophore transmembrane transport"/>
    <property type="evidence" value="ECO:0007669"/>
    <property type="project" value="TreeGrafter"/>
</dbReference>
<dbReference type="InterPro" id="IPR036942">
    <property type="entry name" value="Beta-barrel_TonB_sf"/>
</dbReference>
<dbReference type="Gene3D" id="2.170.130.10">
    <property type="entry name" value="TonB-dependent receptor, plug domain"/>
    <property type="match status" value="1"/>
</dbReference>
<dbReference type="AlphaFoldDB" id="A0A1Z4C0A8"/>
<sequence>MNIKAITSASFLLFAFCTSPNKVCAKAEVDDYFALSPAELANIPVSIATGTPKPIFQSAAITSVITADQIKAMGATELHEVMETVPGVHATLKPGDYDYSYSIRGISNSNNSEVLILLNGTRITTPFGGSLMTTTELPLAAIQRVEVIRGPGSALYGADAFAGVINIITKKADDINGTKVGVRAGNWDSQNAWAQHGGEWGGWKVATSLQYQHSQGDNGRIIHQDVQTTLDNAFGTHASLAPGALSTHNETLNAHLNLERKHWDIGFWTFNSINDGVRGGNASALDPNGLANGEQYLGDVRYSTEDEFTDWEFIAHTSYLHSDFLAQLQLFPNNARLPIGADGNINTTDPVALINFPNGVNANVGRVENIPSLEFTSIYRGLDKHILRANTAYRYEQFSATESKNFGPGVITNTAQTAIDGQLTNLTGTPYIYLADTSRSVGSLVAQDEWQIARDWQLTSGVRYDNYSDFGGTVNPRVALVWDMTEQMTSKLLYGRAFRAPNFSELGTQNNPFVLGNRNLKPETINTTELSFDYRPWSALRTTVNLYYYEINNLILAVAKSDASTPQYQNIGNQNGYGSEFEWDWQLSQQWQLKGNYAWQHAINEATNLRVTGVPEHHVYAALGWRFSPQWHLQPQINWIGGRTSAIGDFRPLNDYETVDLTLRGKKLLKHLNFSASLRNAFGVHPLEPAVSSFPQNLPLAGRSFYFEASIDF</sequence>
<feature type="domain" description="TonB-dependent receptor plug" evidence="14">
    <location>
        <begin position="57"/>
        <end position="164"/>
    </location>
</feature>
<evidence type="ECO:0000256" key="11">
    <source>
        <dbReference type="PROSITE-ProRule" id="PRU01360"/>
    </source>
</evidence>
<feature type="domain" description="TonB-dependent receptor-like beta-barrel" evidence="13">
    <location>
        <begin position="246"/>
        <end position="680"/>
    </location>
</feature>
<dbReference type="GO" id="GO:0009279">
    <property type="term" value="C:cell outer membrane"/>
    <property type="evidence" value="ECO:0007669"/>
    <property type="project" value="UniProtKB-SubCell"/>
</dbReference>
<dbReference type="SUPFAM" id="SSF56935">
    <property type="entry name" value="Porins"/>
    <property type="match status" value="1"/>
</dbReference>
<dbReference type="PANTHER" id="PTHR30069">
    <property type="entry name" value="TONB-DEPENDENT OUTER MEMBRANE RECEPTOR"/>
    <property type="match status" value="1"/>
</dbReference>
<evidence type="ECO:0000313" key="16">
    <source>
        <dbReference type="Proteomes" id="UP000197019"/>
    </source>
</evidence>
<dbReference type="PROSITE" id="PS52016">
    <property type="entry name" value="TONB_DEPENDENT_REC_3"/>
    <property type="match status" value="1"/>
</dbReference>
<keyword evidence="5 11" id="KW-0812">Transmembrane</keyword>
<dbReference type="EMBL" id="CP022129">
    <property type="protein sequence ID" value="ASF46929.1"/>
    <property type="molecule type" value="Genomic_DNA"/>
</dbReference>
<gene>
    <name evidence="15" type="ORF">CEK71_13085</name>
</gene>